<dbReference type="SUPFAM" id="SSF46938">
    <property type="entry name" value="CRAL/TRIO N-terminal domain"/>
    <property type="match status" value="1"/>
</dbReference>
<dbReference type="SUPFAM" id="SSF52087">
    <property type="entry name" value="CRAL/TRIO domain"/>
    <property type="match status" value="1"/>
</dbReference>
<feature type="compositionally biased region" description="Basic and acidic residues" evidence="1">
    <location>
        <begin position="75"/>
        <end position="87"/>
    </location>
</feature>
<dbReference type="GO" id="GO:0008526">
    <property type="term" value="F:phosphatidylinositol transfer activity"/>
    <property type="evidence" value="ECO:0007669"/>
    <property type="project" value="TreeGrafter"/>
</dbReference>
<proteinExistence type="predicted"/>
<dbReference type="CDD" id="cd00170">
    <property type="entry name" value="SEC14"/>
    <property type="match status" value="1"/>
</dbReference>
<feature type="domain" description="CRAL-TRIO" evidence="2">
    <location>
        <begin position="193"/>
        <end position="350"/>
    </location>
</feature>
<evidence type="ECO:0000256" key="1">
    <source>
        <dbReference type="SAM" id="MobiDB-lite"/>
    </source>
</evidence>
<keyword evidence="4" id="KW-1185">Reference proteome</keyword>
<gene>
    <name evidence="3" type="ORF">D9756_002584</name>
</gene>
<dbReference type="PROSITE" id="PS50191">
    <property type="entry name" value="CRAL_TRIO"/>
    <property type="match status" value="1"/>
</dbReference>
<feature type="compositionally biased region" description="Polar residues" evidence="1">
    <location>
        <begin position="47"/>
        <end position="62"/>
    </location>
</feature>
<dbReference type="InterPro" id="IPR036865">
    <property type="entry name" value="CRAL-TRIO_dom_sf"/>
</dbReference>
<dbReference type="InterPro" id="IPR001251">
    <property type="entry name" value="CRAL-TRIO_dom"/>
</dbReference>
<dbReference type="SMART" id="SM00516">
    <property type="entry name" value="SEC14"/>
    <property type="match status" value="1"/>
</dbReference>
<dbReference type="PANTHER" id="PTHR45824:SF29">
    <property type="entry name" value="GH16843P"/>
    <property type="match status" value="1"/>
</dbReference>
<protein>
    <recommendedName>
        <fullName evidence="2">CRAL-TRIO domain-containing protein</fullName>
    </recommendedName>
</protein>
<accession>A0A8H5GCS3</accession>
<feature type="compositionally biased region" description="Basic and acidic residues" evidence="1">
    <location>
        <begin position="404"/>
        <end position="415"/>
    </location>
</feature>
<dbReference type="EMBL" id="JAACJO010000002">
    <property type="protein sequence ID" value="KAF5362335.1"/>
    <property type="molecule type" value="Genomic_DNA"/>
</dbReference>
<organism evidence="3 4">
    <name type="scientific">Leucocoprinus leucothites</name>
    <dbReference type="NCBI Taxonomy" id="201217"/>
    <lineage>
        <taxon>Eukaryota</taxon>
        <taxon>Fungi</taxon>
        <taxon>Dikarya</taxon>
        <taxon>Basidiomycota</taxon>
        <taxon>Agaricomycotina</taxon>
        <taxon>Agaricomycetes</taxon>
        <taxon>Agaricomycetidae</taxon>
        <taxon>Agaricales</taxon>
        <taxon>Agaricineae</taxon>
        <taxon>Agaricaceae</taxon>
        <taxon>Leucocoprinus</taxon>
    </lineage>
</organism>
<dbReference type="OrthoDB" id="75724at2759"/>
<dbReference type="PANTHER" id="PTHR45824">
    <property type="entry name" value="GH16843P"/>
    <property type="match status" value="1"/>
</dbReference>
<dbReference type="Gene3D" id="3.40.525.10">
    <property type="entry name" value="CRAL-TRIO lipid binding domain"/>
    <property type="match status" value="2"/>
</dbReference>
<evidence type="ECO:0000259" key="2">
    <source>
        <dbReference type="PROSITE" id="PS50191"/>
    </source>
</evidence>
<feature type="region of interest" description="Disordered" evidence="1">
    <location>
        <begin position="1"/>
        <end position="87"/>
    </location>
</feature>
<dbReference type="AlphaFoldDB" id="A0A8H5GCS3"/>
<feature type="region of interest" description="Disordered" evidence="1">
    <location>
        <begin position="397"/>
        <end position="419"/>
    </location>
</feature>
<feature type="compositionally biased region" description="Basic and acidic residues" evidence="1">
    <location>
        <begin position="8"/>
        <end position="46"/>
    </location>
</feature>
<dbReference type="InterPro" id="IPR052578">
    <property type="entry name" value="PI_Transfer_CRAL-TRIO"/>
</dbReference>
<dbReference type="Proteomes" id="UP000559027">
    <property type="component" value="Unassembled WGS sequence"/>
</dbReference>
<reference evidence="3 4" key="1">
    <citation type="journal article" date="2020" name="ISME J.">
        <title>Uncovering the hidden diversity of litter-decomposition mechanisms in mushroom-forming fungi.</title>
        <authorList>
            <person name="Floudas D."/>
            <person name="Bentzer J."/>
            <person name="Ahren D."/>
            <person name="Johansson T."/>
            <person name="Persson P."/>
            <person name="Tunlid A."/>
        </authorList>
    </citation>
    <scope>NUCLEOTIDE SEQUENCE [LARGE SCALE GENOMIC DNA]</scope>
    <source>
        <strain evidence="3 4">CBS 146.42</strain>
    </source>
</reference>
<dbReference type="Pfam" id="PF00650">
    <property type="entry name" value="CRAL_TRIO"/>
    <property type="match status" value="1"/>
</dbReference>
<comment type="caution">
    <text evidence="3">The sequence shown here is derived from an EMBL/GenBank/DDBJ whole genome shotgun (WGS) entry which is preliminary data.</text>
</comment>
<dbReference type="InterPro" id="IPR036273">
    <property type="entry name" value="CRAL/TRIO_N_dom_sf"/>
</dbReference>
<name>A0A8H5GCS3_9AGAR</name>
<evidence type="ECO:0000313" key="3">
    <source>
        <dbReference type="EMBL" id="KAF5362335.1"/>
    </source>
</evidence>
<sequence length="453" mass="52312">MIQATEQEADRESAVGRDKTIKAGSRKETLSLKAKTKEHGEEKMQEQESSTLRMPSQSSSKVSGKVYTPLPPPDHLYRKDPLPPLTPRERESYKEVLEYFSKTGYKLPGVSKENGELTDDEKFWLSYECILRLVHHLQSSYNHIPETNDPTVLIRSRFLRGSRWKPLETIQRLETTLKWRREFGLYTHLTPDRVEKEAKNGTQILLGHDTQGRPAFYMIPNKQTWNTSNESRHLQYSVFMLERCIDLMPPGVEDINLLVTYTNTSSQPSITYARTLLNTLQTHYPERLSHASLSNTPLILNLLLKFVLAFIDPITRSKFKPDPSSLLKDRIFAPQQLMKQTWGGTLDFEYQHDKYWKELIRVTDERRERWKEQWRGLGSNIGTREWKYKRDKSASETMSVETSVEERDDGREHKLQSPSTWVVIDDTKGSGFWGSLWGHRGGSGSDGGDSSGD</sequence>
<evidence type="ECO:0000313" key="4">
    <source>
        <dbReference type="Proteomes" id="UP000559027"/>
    </source>
</evidence>